<sequence>MTAKVLITEDHALYRDGLRLLLHDAFPDIQVIEAADFDAAKVALATHQDIALVLFDIHLPGTTGLNGLREIKTRYPALPLVVISTVDHHASIQQMLQLGADSFIAKTSTKAAMIKALRDIMDGETVIVGGQAHTGHVMLSPRQLATLELLSLGLPNKEIAAQLNISPATVREYVSDLLGLFECDNRTQAVLKARQLGFILD</sequence>
<name>A0A0B4XRM7_9GAMM</name>
<dbReference type="SMART" id="SM00421">
    <property type="entry name" value="HTH_LUXR"/>
    <property type="match status" value="1"/>
</dbReference>
<protein>
    <submittedName>
        <fullName evidence="6">Two component LuxR family transcriptional regulator</fullName>
    </submittedName>
</protein>
<dbReference type="PANTHER" id="PTHR45566">
    <property type="entry name" value="HTH-TYPE TRANSCRIPTIONAL REGULATOR YHJB-RELATED"/>
    <property type="match status" value="1"/>
</dbReference>
<dbReference type="InterPro" id="IPR016032">
    <property type="entry name" value="Sig_transdc_resp-reg_C-effctor"/>
</dbReference>
<dbReference type="EMBL" id="CP004387">
    <property type="protein sequence ID" value="AJD49420.1"/>
    <property type="molecule type" value="Genomic_DNA"/>
</dbReference>
<evidence type="ECO:0000256" key="3">
    <source>
        <dbReference type="PROSITE-ProRule" id="PRU00169"/>
    </source>
</evidence>
<dbReference type="PROSITE" id="PS50110">
    <property type="entry name" value="RESPONSE_REGULATORY"/>
    <property type="match status" value="1"/>
</dbReference>
<dbReference type="SUPFAM" id="SSF46894">
    <property type="entry name" value="C-terminal effector domain of the bipartite response regulators"/>
    <property type="match status" value="1"/>
</dbReference>
<dbReference type="OrthoDB" id="7569831at2"/>
<dbReference type="InterPro" id="IPR036388">
    <property type="entry name" value="WH-like_DNA-bd_sf"/>
</dbReference>
<feature type="domain" description="HTH luxR-type" evidence="4">
    <location>
        <begin position="132"/>
        <end position="197"/>
    </location>
</feature>
<organism evidence="6 7">
    <name type="scientific">Isoalcanivorax pacificus W11-5</name>
    <dbReference type="NCBI Taxonomy" id="391936"/>
    <lineage>
        <taxon>Bacteria</taxon>
        <taxon>Pseudomonadati</taxon>
        <taxon>Pseudomonadota</taxon>
        <taxon>Gammaproteobacteria</taxon>
        <taxon>Oceanospirillales</taxon>
        <taxon>Alcanivoracaceae</taxon>
        <taxon>Isoalcanivorax</taxon>
    </lineage>
</organism>
<dbReference type="InterPro" id="IPR001789">
    <property type="entry name" value="Sig_transdc_resp-reg_receiver"/>
</dbReference>
<dbReference type="CDD" id="cd06170">
    <property type="entry name" value="LuxR_C_like"/>
    <property type="match status" value="1"/>
</dbReference>
<dbReference type="GO" id="GO:0003677">
    <property type="term" value="F:DNA binding"/>
    <property type="evidence" value="ECO:0007669"/>
    <property type="project" value="UniProtKB-KW"/>
</dbReference>
<dbReference type="SMART" id="SM00448">
    <property type="entry name" value="REC"/>
    <property type="match status" value="1"/>
</dbReference>
<dbReference type="PANTHER" id="PTHR45566:SF2">
    <property type="entry name" value="NARL SUBFAMILY"/>
    <property type="match status" value="1"/>
</dbReference>
<reference evidence="6 7" key="1">
    <citation type="journal article" date="2012" name="J. Bacteriol.">
        <title>Genome sequence of an alkane-degrading bacterium, Alcanivorax pacificus type strain W11-5, isolated from deep sea sediment.</title>
        <authorList>
            <person name="Lai Q."/>
            <person name="Shao Z."/>
        </authorList>
    </citation>
    <scope>NUCLEOTIDE SEQUENCE [LARGE SCALE GENOMIC DNA]</scope>
    <source>
        <strain evidence="6 7">W11-5</strain>
    </source>
</reference>
<dbReference type="InterPro" id="IPR058245">
    <property type="entry name" value="NreC/VraR/RcsB-like_REC"/>
</dbReference>
<dbReference type="InterPro" id="IPR000792">
    <property type="entry name" value="Tscrpt_reg_LuxR_C"/>
</dbReference>
<dbReference type="Gene3D" id="1.10.10.10">
    <property type="entry name" value="Winged helix-like DNA-binding domain superfamily/Winged helix DNA-binding domain"/>
    <property type="match status" value="1"/>
</dbReference>
<dbReference type="SUPFAM" id="SSF52172">
    <property type="entry name" value="CheY-like"/>
    <property type="match status" value="1"/>
</dbReference>
<dbReference type="GO" id="GO:0000160">
    <property type="term" value="P:phosphorelay signal transduction system"/>
    <property type="evidence" value="ECO:0007669"/>
    <property type="project" value="InterPro"/>
</dbReference>
<evidence type="ECO:0000313" key="7">
    <source>
        <dbReference type="Proteomes" id="UP000006764"/>
    </source>
</evidence>
<dbReference type="CDD" id="cd17535">
    <property type="entry name" value="REC_NarL-like"/>
    <property type="match status" value="1"/>
</dbReference>
<evidence type="ECO:0000259" key="5">
    <source>
        <dbReference type="PROSITE" id="PS50110"/>
    </source>
</evidence>
<dbReference type="PROSITE" id="PS50043">
    <property type="entry name" value="HTH_LUXR_2"/>
    <property type="match status" value="1"/>
</dbReference>
<evidence type="ECO:0000313" key="6">
    <source>
        <dbReference type="EMBL" id="AJD49420.1"/>
    </source>
</evidence>
<dbReference type="GO" id="GO:0006355">
    <property type="term" value="P:regulation of DNA-templated transcription"/>
    <property type="evidence" value="ECO:0007669"/>
    <property type="project" value="InterPro"/>
</dbReference>
<keyword evidence="1 3" id="KW-0597">Phosphoprotein</keyword>
<dbReference type="AlphaFoldDB" id="A0A0B4XRM7"/>
<evidence type="ECO:0000259" key="4">
    <source>
        <dbReference type="PROSITE" id="PS50043"/>
    </source>
</evidence>
<dbReference type="RefSeq" id="WP_008733638.1">
    <property type="nucleotide sequence ID" value="NZ_CP004387.1"/>
</dbReference>
<dbReference type="Pfam" id="PF00196">
    <property type="entry name" value="GerE"/>
    <property type="match status" value="1"/>
</dbReference>
<dbReference type="STRING" id="391936.S7S_15040"/>
<dbReference type="Proteomes" id="UP000006764">
    <property type="component" value="Chromosome"/>
</dbReference>
<dbReference type="KEGG" id="apac:S7S_15040"/>
<gene>
    <name evidence="6" type="ORF">S7S_15040</name>
</gene>
<feature type="domain" description="Response regulatory" evidence="5">
    <location>
        <begin position="4"/>
        <end position="121"/>
    </location>
</feature>
<dbReference type="HOGENOM" id="CLU_000445_90_8_6"/>
<proteinExistence type="predicted"/>
<accession>A0A0B4XRM7</accession>
<dbReference type="PRINTS" id="PR00038">
    <property type="entry name" value="HTHLUXR"/>
</dbReference>
<dbReference type="Gene3D" id="3.40.50.2300">
    <property type="match status" value="1"/>
</dbReference>
<keyword evidence="7" id="KW-1185">Reference proteome</keyword>
<dbReference type="InterPro" id="IPR051015">
    <property type="entry name" value="EvgA-like"/>
</dbReference>
<feature type="modified residue" description="4-aspartylphosphate" evidence="3">
    <location>
        <position position="56"/>
    </location>
</feature>
<evidence type="ECO:0000256" key="1">
    <source>
        <dbReference type="ARBA" id="ARBA00022553"/>
    </source>
</evidence>
<dbReference type="Pfam" id="PF00072">
    <property type="entry name" value="Response_reg"/>
    <property type="match status" value="1"/>
</dbReference>
<dbReference type="InterPro" id="IPR011006">
    <property type="entry name" value="CheY-like_superfamily"/>
</dbReference>
<keyword evidence="2" id="KW-0238">DNA-binding</keyword>
<evidence type="ECO:0000256" key="2">
    <source>
        <dbReference type="ARBA" id="ARBA00023125"/>
    </source>
</evidence>